<comment type="similarity">
    <text evidence="1">Belongs to the protein kinase superfamily. NEK Ser/Thr protein kinase family. NIMA subfamily.</text>
</comment>
<keyword evidence="3" id="KW-0808">Transferase</keyword>
<dbReference type="Gene3D" id="1.10.510.10">
    <property type="entry name" value="Transferase(Phosphotransferase) domain 1"/>
    <property type="match status" value="1"/>
</dbReference>
<organism evidence="10 11">
    <name type="scientific">Streptomyces venezuelae (strain ATCC 10712 / CBS 650.69 / DSM 40230 / JCM 4526 / NBRC 13096 / PD 04745)</name>
    <dbReference type="NCBI Taxonomy" id="953739"/>
    <lineage>
        <taxon>Bacteria</taxon>
        <taxon>Bacillati</taxon>
        <taxon>Actinomycetota</taxon>
        <taxon>Actinomycetes</taxon>
        <taxon>Kitasatosporales</taxon>
        <taxon>Streptomycetaceae</taxon>
        <taxon>Streptomyces</taxon>
    </lineage>
</organism>
<dbReference type="KEGG" id="sve:SVEN_5229"/>
<reference evidence="10 11" key="1">
    <citation type="journal article" date="2011" name="BMC Genomics">
        <title>Genome-wide analysis of the role of GlnR in Streptomyces venezuelae provides new insights into global nitrogen regulation in actinomycetes.</title>
        <authorList>
            <person name="Pullan S.T."/>
            <person name="Bibb M.J."/>
            <person name="Merrick M."/>
        </authorList>
    </citation>
    <scope>NUCLEOTIDE SEQUENCE [LARGE SCALE GENOMIC DNA]</scope>
    <source>
        <strain evidence="11">ATCC 10712 / CBS 650.69 / DSM 40230 / JCM 4526 / NBRC 13096 / PD 04745</strain>
    </source>
</reference>
<evidence type="ECO:0000256" key="4">
    <source>
        <dbReference type="ARBA" id="ARBA00022741"/>
    </source>
</evidence>
<evidence type="ECO:0000313" key="10">
    <source>
        <dbReference type="EMBL" id="CCA58515.1"/>
    </source>
</evidence>
<dbReference type="RefSeq" id="WP_015036413.1">
    <property type="nucleotide sequence ID" value="NC_018750.1"/>
</dbReference>
<accession>F2R5B1</accession>
<dbReference type="InterPro" id="IPR008271">
    <property type="entry name" value="Ser/Thr_kinase_AS"/>
</dbReference>
<evidence type="ECO:0000259" key="9">
    <source>
        <dbReference type="PROSITE" id="PS50011"/>
    </source>
</evidence>
<keyword evidence="4 7" id="KW-0547">Nucleotide-binding</keyword>
<keyword evidence="11" id="KW-1185">Reference proteome</keyword>
<evidence type="ECO:0000256" key="8">
    <source>
        <dbReference type="SAM" id="MobiDB-lite"/>
    </source>
</evidence>
<proteinExistence type="inferred from homology"/>
<dbReference type="SUPFAM" id="SSF56112">
    <property type="entry name" value="Protein kinase-like (PK-like)"/>
    <property type="match status" value="1"/>
</dbReference>
<dbReference type="PROSITE" id="PS00107">
    <property type="entry name" value="PROTEIN_KINASE_ATP"/>
    <property type="match status" value="1"/>
</dbReference>
<protein>
    <recommendedName>
        <fullName evidence="2">non-specific serine/threonine protein kinase</fullName>
        <ecNumber evidence="2">2.7.11.1</ecNumber>
    </recommendedName>
</protein>
<evidence type="ECO:0000256" key="3">
    <source>
        <dbReference type="ARBA" id="ARBA00022679"/>
    </source>
</evidence>
<evidence type="ECO:0000256" key="6">
    <source>
        <dbReference type="ARBA" id="ARBA00022840"/>
    </source>
</evidence>
<dbReference type="Proteomes" id="UP000006854">
    <property type="component" value="Chromosome"/>
</dbReference>
<feature type="region of interest" description="Disordered" evidence="8">
    <location>
        <begin position="268"/>
        <end position="291"/>
    </location>
</feature>
<feature type="binding site" evidence="7">
    <location>
        <position position="41"/>
    </location>
    <ligand>
        <name>ATP</name>
        <dbReference type="ChEBI" id="CHEBI:30616"/>
    </ligand>
</feature>
<evidence type="ECO:0000256" key="5">
    <source>
        <dbReference type="ARBA" id="ARBA00022777"/>
    </source>
</evidence>
<dbReference type="PROSITE" id="PS50011">
    <property type="entry name" value="PROTEIN_KINASE_DOM"/>
    <property type="match status" value="1"/>
</dbReference>
<dbReference type="InterPro" id="IPR017441">
    <property type="entry name" value="Protein_kinase_ATP_BS"/>
</dbReference>
<dbReference type="PANTHER" id="PTHR43671:SF13">
    <property type="entry name" value="SERINE_THREONINE-PROTEIN KINASE NEK2"/>
    <property type="match status" value="1"/>
</dbReference>
<gene>
    <name evidence="10" type="ordered locus">SVEN_5229</name>
</gene>
<dbReference type="InterPro" id="IPR011009">
    <property type="entry name" value="Kinase-like_dom_sf"/>
</dbReference>
<dbReference type="InterPro" id="IPR000719">
    <property type="entry name" value="Prot_kinase_dom"/>
</dbReference>
<dbReference type="AlphaFoldDB" id="F2R5B1"/>
<dbReference type="PATRIC" id="fig|953739.5.peg.366"/>
<dbReference type="EMBL" id="FR845719">
    <property type="protein sequence ID" value="CCA58515.1"/>
    <property type="molecule type" value="Genomic_DNA"/>
</dbReference>
<dbReference type="EC" id="2.7.11.1" evidence="2"/>
<dbReference type="InterPro" id="IPR050660">
    <property type="entry name" value="NEK_Ser/Thr_kinase"/>
</dbReference>
<dbReference type="GO" id="GO:0004674">
    <property type="term" value="F:protein serine/threonine kinase activity"/>
    <property type="evidence" value="ECO:0007669"/>
    <property type="project" value="UniProtKB-EC"/>
</dbReference>
<evidence type="ECO:0000256" key="1">
    <source>
        <dbReference type="ARBA" id="ARBA00010886"/>
    </source>
</evidence>
<dbReference type="SMART" id="SM00220">
    <property type="entry name" value="S_TKc"/>
    <property type="match status" value="1"/>
</dbReference>
<dbReference type="Pfam" id="PF00069">
    <property type="entry name" value="Pkinase"/>
    <property type="match status" value="1"/>
</dbReference>
<feature type="domain" description="Protein kinase" evidence="9">
    <location>
        <begin position="13"/>
        <end position="265"/>
    </location>
</feature>
<dbReference type="OrthoDB" id="9762169at2"/>
<dbReference type="PROSITE" id="PS00108">
    <property type="entry name" value="PROTEIN_KINASE_ST"/>
    <property type="match status" value="1"/>
</dbReference>
<dbReference type="Gene3D" id="3.30.200.20">
    <property type="entry name" value="Phosphorylase Kinase, domain 1"/>
    <property type="match status" value="1"/>
</dbReference>
<dbReference type="HOGENOM" id="CLU_000288_63_44_11"/>
<dbReference type="STRING" id="953739.SVEN_5229"/>
<evidence type="ECO:0000313" key="11">
    <source>
        <dbReference type="Proteomes" id="UP000006854"/>
    </source>
</evidence>
<dbReference type="eggNOG" id="COG0515">
    <property type="taxonomic scope" value="Bacteria"/>
</dbReference>
<sequence length="333" mass="35407">MSSYDGTDRIGPFDVVRVLGDGGMGKVYLCRTRAGQRVAVKVIRRELADIHEIRARFNREVHALRDVHSPYTVPVYAAETITPPLWLATRYVAGPTLEARVVEQGPLTERQVAELGAMLAEALAEVHARGVIHRDVKPANIILESGEPRLIDFGIARTTKGTRGLTLPGTILGTHGYMAPEQLMGQEPTAAVDVFALGAVLAYAATGRPPFGTGQPASIRILQGAPPRLTGVPGALGALITACLAPGRNDRPLPSQVLSVLGALLAPEPSADDTDGTVPRQRTVPVPDPPHRCHVPAKPGAGDPCALRPFAARLLDTGLTRSLLRKAVLHDAR</sequence>
<dbReference type="GeneID" id="51865790"/>
<keyword evidence="5 10" id="KW-0418">Kinase</keyword>
<dbReference type="CDD" id="cd14014">
    <property type="entry name" value="STKc_PknB_like"/>
    <property type="match status" value="1"/>
</dbReference>
<evidence type="ECO:0000256" key="2">
    <source>
        <dbReference type="ARBA" id="ARBA00012513"/>
    </source>
</evidence>
<keyword evidence="6 7" id="KW-0067">ATP-binding</keyword>
<dbReference type="PANTHER" id="PTHR43671">
    <property type="entry name" value="SERINE/THREONINE-PROTEIN KINASE NEK"/>
    <property type="match status" value="1"/>
</dbReference>
<dbReference type="GO" id="GO:0005524">
    <property type="term" value="F:ATP binding"/>
    <property type="evidence" value="ECO:0007669"/>
    <property type="project" value="UniProtKB-UniRule"/>
</dbReference>
<evidence type="ECO:0000256" key="7">
    <source>
        <dbReference type="PROSITE-ProRule" id="PRU10141"/>
    </source>
</evidence>
<name>F2R5B1_STRVP</name>